<gene>
    <name evidence="1" type="ORF">ALO94_04149</name>
</gene>
<evidence type="ECO:0000313" key="2">
    <source>
        <dbReference type="Proteomes" id="UP000050384"/>
    </source>
</evidence>
<dbReference type="AlphaFoldDB" id="A0A0P9Z913"/>
<dbReference type="PATRIC" id="fig|264459.3.peg.6499"/>
<dbReference type="RefSeq" id="WP_234697667.1">
    <property type="nucleotide sequence ID" value="NZ_LJRI01001595.1"/>
</dbReference>
<sequence length="209" mass="24082">MSFPQRVRDNILPRSVGGTLPEAFEEWSFTDIVKDHEQATEVCELCEKESLSYHFEIKNVLTDHILWVGSQCILKFGLSVFEEGQVLTLVEAKKKLNRLTQQMQGESCIRALERLAKADTRAMLSNALSYYQNNKFLSPKYAFVVLWKLKENNIDHSPSFFKIDLKSSKHRNDLQEMPRRNFHTIWPALSSSQRELGIRLGHTAPLSPS</sequence>
<proteinExistence type="predicted"/>
<dbReference type="Proteomes" id="UP000050384">
    <property type="component" value="Unassembled WGS sequence"/>
</dbReference>
<dbReference type="EMBL" id="LJRI01001595">
    <property type="protein sequence ID" value="KPY56757.1"/>
    <property type="molecule type" value="Genomic_DNA"/>
</dbReference>
<accession>A0A0P9Z913</accession>
<reference evidence="1 2" key="1">
    <citation type="submission" date="2015-09" db="EMBL/GenBank/DDBJ databases">
        <title>Genome announcement of multiple Pseudomonas syringae strains.</title>
        <authorList>
            <person name="Thakur S."/>
            <person name="Wang P.W."/>
            <person name="Gong Y."/>
            <person name="Weir B.S."/>
            <person name="Guttman D.S."/>
        </authorList>
    </citation>
    <scope>NUCLEOTIDE SEQUENCE [LARGE SCALE GENOMIC DNA]</scope>
    <source>
        <strain evidence="1 2">ICMP16929</strain>
    </source>
</reference>
<comment type="caution">
    <text evidence="1">The sequence shown here is derived from an EMBL/GenBank/DDBJ whole genome shotgun (WGS) entry which is preliminary data.</text>
</comment>
<name>A0A0P9Z913_PSESX</name>
<evidence type="ECO:0000313" key="1">
    <source>
        <dbReference type="EMBL" id="KPY56757.1"/>
    </source>
</evidence>
<protein>
    <submittedName>
        <fullName evidence="1">Uncharacterized protein</fullName>
    </submittedName>
</protein>
<organism evidence="1 2">
    <name type="scientific">Pseudomonas syringae pv. spinaceae</name>
    <dbReference type="NCBI Taxonomy" id="264459"/>
    <lineage>
        <taxon>Bacteria</taxon>
        <taxon>Pseudomonadati</taxon>
        <taxon>Pseudomonadota</taxon>
        <taxon>Gammaproteobacteria</taxon>
        <taxon>Pseudomonadales</taxon>
        <taxon>Pseudomonadaceae</taxon>
        <taxon>Pseudomonas</taxon>
        <taxon>Pseudomonas syringae</taxon>
    </lineage>
</organism>